<feature type="coiled-coil region" evidence="1">
    <location>
        <begin position="21"/>
        <end position="48"/>
    </location>
</feature>
<dbReference type="CDD" id="cd02440">
    <property type="entry name" value="AdoMet_MTases"/>
    <property type="match status" value="1"/>
</dbReference>
<dbReference type="InterPro" id="IPR013216">
    <property type="entry name" value="Methyltransf_11"/>
</dbReference>
<gene>
    <name evidence="3" type="ORF">CARN4_2113</name>
</gene>
<dbReference type="Gene3D" id="3.40.50.150">
    <property type="entry name" value="Vaccinia Virus protein VP39"/>
    <property type="match status" value="1"/>
</dbReference>
<proteinExistence type="predicted"/>
<dbReference type="Pfam" id="PF08241">
    <property type="entry name" value="Methyltransf_11"/>
    <property type="match status" value="1"/>
</dbReference>
<evidence type="ECO:0000256" key="1">
    <source>
        <dbReference type="SAM" id="Coils"/>
    </source>
</evidence>
<evidence type="ECO:0000259" key="2">
    <source>
        <dbReference type="Pfam" id="PF08241"/>
    </source>
</evidence>
<dbReference type="AlphaFoldDB" id="E6Q3V9"/>
<evidence type="ECO:0000313" key="3">
    <source>
        <dbReference type="EMBL" id="CBI01918.1"/>
    </source>
</evidence>
<dbReference type="InterPro" id="IPR029063">
    <property type="entry name" value="SAM-dependent_MTases_sf"/>
</dbReference>
<reference evidence="3" key="1">
    <citation type="submission" date="2009-10" db="EMBL/GenBank/DDBJ databases">
        <title>Diversity of trophic interactions inside an arsenic-rich microbial ecosystem.</title>
        <authorList>
            <person name="Bertin P.N."/>
            <person name="Heinrich-Salmeron A."/>
            <person name="Pelletier E."/>
            <person name="Goulhen-Chollet F."/>
            <person name="Arsene-Ploetze F."/>
            <person name="Gallien S."/>
            <person name="Calteau A."/>
            <person name="Vallenet D."/>
            <person name="Casiot C."/>
            <person name="Chane-Woon-Ming B."/>
            <person name="Giloteaux L."/>
            <person name="Barakat M."/>
            <person name="Bonnefoy V."/>
            <person name="Bruneel O."/>
            <person name="Chandler M."/>
            <person name="Cleiss J."/>
            <person name="Duran R."/>
            <person name="Elbaz-Poulichet F."/>
            <person name="Fonknechten N."/>
            <person name="Lauga B."/>
            <person name="Mornico D."/>
            <person name="Ortet P."/>
            <person name="Schaeffer C."/>
            <person name="Siguier P."/>
            <person name="Alexander Thil Smith A."/>
            <person name="Van Dorsselaer A."/>
            <person name="Weissenbach J."/>
            <person name="Medigue C."/>
            <person name="Le Paslier D."/>
        </authorList>
    </citation>
    <scope>NUCLEOTIDE SEQUENCE</scope>
</reference>
<organism evidence="3">
    <name type="scientific">mine drainage metagenome</name>
    <dbReference type="NCBI Taxonomy" id="410659"/>
    <lineage>
        <taxon>unclassified sequences</taxon>
        <taxon>metagenomes</taxon>
        <taxon>ecological metagenomes</taxon>
    </lineage>
</organism>
<dbReference type="EMBL" id="CABO01000028">
    <property type="protein sequence ID" value="CBI01918.1"/>
    <property type="molecule type" value="Genomic_DNA"/>
</dbReference>
<feature type="domain" description="Methyltransferase type 11" evidence="2">
    <location>
        <begin position="64"/>
        <end position="162"/>
    </location>
</feature>
<accession>E6Q3V9</accession>
<protein>
    <recommendedName>
        <fullName evidence="2">Methyltransferase type 11 domain-containing protein</fullName>
    </recommendedName>
</protein>
<dbReference type="GO" id="GO:0008757">
    <property type="term" value="F:S-adenosylmethionine-dependent methyltransferase activity"/>
    <property type="evidence" value="ECO:0007669"/>
    <property type="project" value="InterPro"/>
</dbReference>
<comment type="caution">
    <text evidence="3">The sequence shown here is derived from an EMBL/GenBank/DDBJ whole genome shotgun (WGS) entry which is preliminary data.</text>
</comment>
<keyword evidence="1" id="KW-0175">Coiled coil</keyword>
<name>E6Q3V9_9ZZZZ</name>
<dbReference type="SUPFAM" id="SSF53335">
    <property type="entry name" value="S-adenosyl-L-methionine-dependent methyltransferases"/>
    <property type="match status" value="1"/>
</dbReference>
<sequence length="291" mass="33252">MQATITEEALVAYYEIRARAEQRFEAAHGQAQNDRDELRDRIEEVGQALYRKRLGSLLDLTIGEIGIGTGDFVRYAFRERARAMILIDISKDRLLGVESEIKSLGSATSTTSIVANAQKMDGINDGELDLLVAKEVIEHLPDYRPFLRECQRVLRTGGRLYLTTPNRHCIDLWPRVALTRLFPPKKLVGEPLVRKIFDQLFDYITAEECTILAEQLPPGFKEHIHEFAPRELLDALGVHGFRVVRRWGTPPQMFYHELRSIADGLLPKWIEADRLSYVLGDDLRIIAERVS</sequence>